<name>A0A3D3RAU8_9PLAN</name>
<dbReference type="Gene3D" id="2.60.200.20">
    <property type="match status" value="1"/>
</dbReference>
<evidence type="ECO:0000259" key="2">
    <source>
        <dbReference type="PROSITE" id="PS50883"/>
    </source>
</evidence>
<evidence type="ECO:0000259" key="1">
    <source>
        <dbReference type="PROSITE" id="PS50006"/>
    </source>
</evidence>
<dbReference type="SMART" id="SM00052">
    <property type="entry name" value="EAL"/>
    <property type="match status" value="1"/>
</dbReference>
<evidence type="ECO:0008006" key="5">
    <source>
        <dbReference type="Google" id="ProtNLM"/>
    </source>
</evidence>
<dbReference type="CDD" id="cd01948">
    <property type="entry name" value="EAL"/>
    <property type="match status" value="1"/>
</dbReference>
<dbReference type="PANTHER" id="PTHR33121:SF76">
    <property type="entry name" value="SIGNALING PROTEIN"/>
    <property type="match status" value="1"/>
</dbReference>
<protein>
    <recommendedName>
        <fullName evidence="5">Cyclic-guanylate-specific phosphodiesterase</fullName>
    </recommendedName>
</protein>
<dbReference type="GO" id="GO:0071111">
    <property type="term" value="F:cyclic-guanylate-specific phosphodiesterase activity"/>
    <property type="evidence" value="ECO:0007669"/>
    <property type="project" value="InterPro"/>
</dbReference>
<reference evidence="3 4" key="1">
    <citation type="journal article" date="2018" name="Nat. Biotechnol.">
        <title>A standardized bacterial taxonomy based on genome phylogeny substantially revises the tree of life.</title>
        <authorList>
            <person name="Parks D.H."/>
            <person name="Chuvochina M."/>
            <person name="Waite D.W."/>
            <person name="Rinke C."/>
            <person name="Skarshewski A."/>
            <person name="Chaumeil P.A."/>
            <person name="Hugenholtz P."/>
        </authorList>
    </citation>
    <scope>NUCLEOTIDE SEQUENCE [LARGE SCALE GENOMIC DNA]</scope>
    <source>
        <strain evidence="3">UBA9375</strain>
    </source>
</reference>
<dbReference type="InterPro" id="IPR035919">
    <property type="entry name" value="EAL_sf"/>
</dbReference>
<dbReference type="InterPro" id="IPR001633">
    <property type="entry name" value="EAL_dom"/>
</dbReference>
<accession>A0A3D3RAU8</accession>
<gene>
    <name evidence="3" type="ORF">DIT97_20140</name>
</gene>
<sequence>MRSNTTIHKVNFMLKINQQNTPSENEHTQRREASWFLDGCCSLESNATRTILRSEPFKLGRSPEADLILNANDISKFHAEIITVGEVVILKDLGSTNGTYVNGCRITEPTPVGEGDLLQFASLEFQLGRMEEQQQPDYHTCEVDGMESRWMITQMHQVLYQKQFWMAYQPIVSAKDLSRHGVEALIRCDIPGLQSPFQLFQTATQLGLETSLSEASRVKTAEELSQFPAQSCIFVNTHPHELLDTRLIDALNEINQILGPWKLVVEIHEAAVPDLQTIREFKQSLHDLEIQLAYDDFGAGQSRLLELIEVPPDYVKFDRAMVDGLATGSSRQVSIVESLVQFCRDNQIQTIAEGIDNEQDGNLCREIGFDLLQGFFYGRPEKRETTLPLK</sequence>
<dbReference type="Pfam" id="PF00563">
    <property type="entry name" value="EAL"/>
    <property type="match status" value="1"/>
</dbReference>
<comment type="caution">
    <text evidence="3">The sequence shown here is derived from an EMBL/GenBank/DDBJ whole genome shotgun (WGS) entry which is preliminary data.</text>
</comment>
<dbReference type="CDD" id="cd00060">
    <property type="entry name" value="FHA"/>
    <property type="match status" value="1"/>
</dbReference>
<proteinExistence type="predicted"/>
<organism evidence="3 4">
    <name type="scientific">Gimesia maris</name>
    <dbReference type="NCBI Taxonomy" id="122"/>
    <lineage>
        <taxon>Bacteria</taxon>
        <taxon>Pseudomonadati</taxon>
        <taxon>Planctomycetota</taxon>
        <taxon>Planctomycetia</taxon>
        <taxon>Planctomycetales</taxon>
        <taxon>Planctomycetaceae</taxon>
        <taxon>Gimesia</taxon>
    </lineage>
</organism>
<dbReference type="Pfam" id="PF00498">
    <property type="entry name" value="FHA"/>
    <property type="match status" value="1"/>
</dbReference>
<dbReference type="SUPFAM" id="SSF49879">
    <property type="entry name" value="SMAD/FHA domain"/>
    <property type="match status" value="1"/>
</dbReference>
<dbReference type="EMBL" id="DQAY01000119">
    <property type="protein sequence ID" value="HCO25218.1"/>
    <property type="molecule type" value="Genomic_DNA"/>
</dbReference>
<evidence type="ECO:0000313" key="3">
    <source>
        <dbReference type="EMBL" id="HCO25218.1"/>
    </source>
</evidence>
<feature type="domain" description="FHA" evidence="1">
    <location>
        <begin position="57"/>
        <end position="106"/>
    </location>
</feature>
<dbReference type="SUPFAM" id="SSF141868">
    <property type="entry name" value="EAL domain-like"/>
    <property type="match status" value="1"/>
</dbReference>
<dbReference type="InterPro" id="IPR050706">
    <property type="entry name" value="Cyclic-di-GMP_PDE-like"/>
</dbReference>
<evidence type="ECO:0000313" key="4">
    <source>
        <dbReference type="Proteomes" id="UP000263642"/>
    </source>
</evidence>
<dbReference type="PROSITE" id="PS50883">
    <property type="entry name" value="EAL"/>
    <property type="match status" value="1"/>
</dbReference>
<dbReference type="InterPro" id="IPR008984">
    <property type="entry name" value="SMAD_FHA_dom_sf"/>
</dbReference>
<dbReference type="InterPro" id="IPR000253">
    <property type="entry name" value="FHA_dom"/>
</dbReference>
<dbReference type="Gene3D" id="3.20.20.450">
    <property type="entry name" value="EAL domain"/>
    <property type="match status" value="1"/>
</dbReference>
<dbReference type="Proteomes" id="UP000263642">
    <property type="component" value="Unassembled WGS sequence"/>
</dbReference>
<dbReference type="SMART" id="SM00240">
    <property type="entry name" value="FHA"/>
    <property type="match status" value="1"/>
</dbReference>
<dbReference type="PANTHER" id="PTHR33121">
    <property type="entry name" value="CYCLIC DI-GMP PHOSPHODIESTERASE PDEF"/>
    <property type="match status" value="1"/>
</dbReference>
<dbReference type="PROSITE" id="PS50006">
    <property type="entry name" value="FHA_DOMAIN"/>
    <property type="match status" value="1"/>
</dbReference>
<dbReference type="AlphaFoldDB" id="A0A3D3RAU8"/>
<feature type="domain" description="EAL" evidence="2">
    <location>
        <begin position="148"/>
        <end position="390"/>
    </location>
</feature>